<reference evidence="2" key="1">
    <citation type="submission" date="2018-12" db="EMBL/GenBank/DDBJ databases">
        <title>Tengunoibacter tsumagoiensis gen. nov., sp. nov., Dictyobacter kobayashii sp. nov., D. alpinus sp. nov., and D. joshuensis sp. nov. and description of Dictyobacteraceae fam. nov. within the order Ktedonobacterales isolated from Tengu-no-mugimeshi.</title>
        <authorList>
            <person name="Wang C.M."/>
            <person name="Zheng Y."/>
            <person name="Sakai Y."/>
            <person name="Toyoda A."/>
            <person name="Minakuchi Y."/>
            <person name="Abe K."/>
            <person name="Yokota A."/>
            <person name="Yabe S."/>
        </authorList>
    </citation>
    <scope>NUCLEOTIDE SEQUENCE [LARGE SCALE GENOMIC DNA]</scope>
    <source>
        <strain evidence="2">Uno3</strain>
    </source>
</reference>
<sequence length="510" mass="58918">MSELSAAERRYLDEAFELLKTTRRTMSDREALRSAKQAGYDLKLSADPSRFTKAEGRLEVSHGQPVPPHWRLVDQQLANARLLTELQTGSWDGLDLDQKLIELEQEDGVNYTFYPHDPRLFQNHRGGWEARGERQITLPLNVLEELNGYQDTLQCRWTELNRPFILRQIVQALEELGWRHEGISSVDRYVRAWLLTTERFRRVGPDYWIVDALLPAEVKRVRLSVPVMRSPVTETEEGADKLPVDPASTHNLERKDPAGEIIAYKGTVTQTQVSWTATLLSIHLLEGFIPLPQAVRWMYPPLMQGEEGISLFKGLWYQDGESLWLWLDRRQHRLYGPDLLEKIGWLEPGTRLKIEWKADGILLREAGLDQEVQQEESRLIDLDELKVLRAGKGESYRQALQALLTEHQEGLTFKEIIGAIRERQNHQVARRTIRSILSSCGFIHRDQRWFAAPDNQQAAKKLRGALLETFVPPSEDNRSMNAQERVVIQVKAIRQRLQEITSQLCEFEKA</sequence>
<evidence type="ECO:0000313" key="1">
    <source>
        <dbReference type="EMBL" id="GCE12488.1"/>
    </source>
</evidence>
<proteinExistence type="predicted"/>
<accession>A0A402A024</accession>
<protein>
    <submittedName>
        <fullName evidence="1">Uncharacterized protein</fullName>
    </submittedName>
</protein>
<name>A0A402A024_9CHLR</name>
<dbReference type="EMBL" id="BIFR01000001">
    <property type="protein sequence ID" value="GCE12488.1"/>
    <property type="molecule type" value="Genomic_DNA"/>
</dbReference>
<gene>
    <name evidence="1" type="ORF">KTT_23470</name>
</gene>
<comment type="caution">
    <text evidence="1">The sequence shown here is derived from an EMBL/GenBank/DDBJ whole genome shotgun (WGS) entry which is preliminary data.</text>
</comment>
<keyword evidence="2" id="KW-1185">Reference proteome</keyword>
<dbReference type="Proteomes" id="UP000287352">
    <property type="component" value="Unassembled WGS sequence"/>
</dbReference>
<organism evidence="1 2">
    <name type="scientific">Tengunoibacter tsumagoiensis</name>
    <dbReference type="NCBI Taxonomy" id="2014871"/>
    <lineage>
        <taxon>Bacteria</taxon>
        <taxon>Bacillati</taxon>
        <taxon>Chloroflexota</taxon>
        <taxon>Ktedonobacteria</taxon>
        <taxon>Ktedonobacterales</taxon>
        <taxon>Dictyobacteraceae</taxon>
        <taxon>Tengunoibacter</taxon>
    </lineage>
</organism>
<dbReference type="AlphaFoldDB" id="A0A402A024"/>
<evidence type="ECO:0000313" key="2">
    <source>
        <dbReference type="Proteomes" id="UP000287352"/>
    </source>
</evidence>